<evidence type="ECO:0000256" key="1">
    <source>
        <dbReference type="SAM" id="MobiDB-lite"/>
    </source>
</evidence>
<dbReference type="Proteomes" id="UP000002009">
    <property type="component" value="Chromosome 4"/>
</dbReference>
<organism evidence="2 3">
    <name type="scientific">Micromonas commoda (strain RCC299 / NOUM17 / CCMP2709)</name>
    <name type="common">Picoplanktonic green alga</name>
    <dbReference type="NCBI Taxonomy" id="296587"/>
    <lineage>
        <taxon>Eukaryota</taxon>
        <taxon>Viridiplantae</taxon>
        <taxon>Chlorophyta</taxon>
        <taxon>Mamiellophyceae</taxon>
        <taxon>Mamiellales</taxon>
        <taxon>Mamiellaceae</taxon>
        <taxon>Micromonas</taxon>
    </lineage>
</organism>
<accession>C1E4K9</accession>
<proteinExistence type="predicted"/>
<keyword evidence="3" id="KW-1185">Reference proteome</keyword>
<protein>
    <recommendedName>
        <fullName evidence="4">OTU domain-containing protein</fullName>
    </recommendedName>
</protein>
<feature type="compositionally biased region" description="Acidic residues" evidence="1">
    <location>
        <begin position="100"/>
        <end position="120"/>
    </location>
</feature>
<sequence length="471" mass="52085">MKQRERIGLLPPVRTSDVLVFSSRRKPFRRRDNGVARTPRVRTPFFKRMARRLRTARLMERAGLRFVAAPRRLEAAYDDDRADARGEGRTDAVVEREREEEKEERDEGPDDDGDAEDDDVDRSASSSDSDEIQITGEIAATPPPRGTAPSLTPAAAVALASRALRLTLKRERGHGNCMFCAFASGLNSWLERGGRATPGWRHYVRPLSEREDAAALHGAVAGSNRGGVEWTHLRRALVRALEDTVADARKRDRDRVMTQLCAGEEGRAWLRRGKFARALPYERFRAHLDVMAKDAAPHSGRDTWTRFWGTDVEVTALCAALGVAAVVVECADNHGGVHGGRSPYYLAVPADVAEETAAADGGGWDRFVKYDGTKRIRMRPGRYMPHGEWVGESLEFTPTNRPTGVRLRVLRVREGSKKAVKAWKGGGEWGEGGGAGGKRRYIPAIVVVHAPGHFDSLQPREGTTLVLERSG</sequence>
<dbReference type="OMA" id="GNCMFCA"/>
<evidence type="ECO:0000313" key="2">
    <source>
        <dbReference type="EMBL" id="ACO63138.1"/>
    </source>
</evidence>
<gene>
    <name evidence="2" type="ORF">MICPUN_58075</name>
</gene>
<evidence type="ECO:0008006" key="4">
    <source>
        <dbReference type="Google" id="ProtNLM"/>
    </source>
</evidence>
<dbReference type="OrthoDB" id="10665685at2759"/>
<dbReference type="RefSeq" id="XP_002501880.1">
    <property type="nucleotide sequence ID" value="XM_002501834.1"/>
</dbReference>
<dbReference type="Gene3D" id="3.90.70.80">
    <property type="match status" value="1"/>
</dbReference>
<dbReference type="EMBL" id="CP001325">
    <property type="protein sequence ID" value="ACO63138.1"/>
    <property type="molecule type" value="Genomic_DNA"/>
</dbReference>
<name>C1E4K9_MICCC</name>
<dbReference type="KEGG" id="mis:MICPUN_58075"/>
<feature type="compositionally biased region" description="Basic and acidic residues" evidence="1">
    <location>
        <begin position="79"/>
        <end position="99"/>
    </location>
</feature>
<feature type="region of interest" description="Disordered" evidence="1">
    <location>
        <begin position="79"/>
        <end position="152"/>
    </location>
</feature>
<reference evidence="2 3" key="1">
    <citation type="journal article" date="2009" name="Science">
        <title>Green evolution and dynamic adaptations revealed by genomes of the marine picoeukaryotes Micromonas.</title>
        <authorList>
            <person name="Worden A.Z."/>
            <person name="Lee J.H."/>
            <person name="Mock T."/>
            <person name="Rouze P."/>
            <person name="Simmons M.P."/>
            <person name="Aerts A.L."/>
            <person name="Allen A.E."/>
            <person name="Cuvelier M.L."/>
            <person name="Derelle E."/>
            <person name="Everett M.V."/>
            <person name="Foulon E."/>
            <person name="Grimwood J."/>
            <person name="Gundlach H."/>
            <person name="Henrissat B."/>
            <person name="Napoli C."/>
            <person name="McDonald S.M."/>
            <person name="Parker M.S."/>
            <person name="Rombauts S."/>
            <person name="Salamov A."/>
            <person name="Von Dassow P."/>
            <person name="Badger J.H."/>
            <person name="Coutinho P.M."/>
            <person name="Demir E."/>
            <person name="Dubchak I."/>
            <person name="Gentemann C."/>
            <person name="Eikrem W."/>
            <person name="Gready J.E."/>
            <person name="John U."/>
            <person name="Lanier W."/>
            <person name="Lindquist E.A."/>
            <person name="Lucas S."/>
            <person name="Mayer K.F."/>
            <person name="Moreau H."/>
            <person name="Not F."/>
            <person name="Otillar R."/>
            <person name="Panaud O."/>
            <person name="Pangilinan J."/>
            <person name="Paulsen I."/>
            <person name="Piegu B."/>
            <person name="Poliakov A."/>
            <person name="Robbens S."/>
            <person name="Schmutz J."/>
            <person name="Toulza E."/>
            <person name="Wyss T."/>
            <person name="Zelensky A."/>
            <person name="Zhou K."/>
            <person name="Armbrust E.V."/>
            <person name="Bhattacharya D."/>
            <person name="Goodenough U.W."/>
            <person name="Van de Peer Y."/>
            <person name="Grigoriev I.V."/>
        </authorList>
    </citation>
    <scope>NUCLEOTIDE SEQUENCE [LARGE SCALE GENOMIC DNA]</scope>
    <source>
        <strain evidence="3">RCC299 / NOUM17</strain>
    </source>
</reference>
<dbReference type="AlphaFoldDB" id="C1E4K9"/>
<dbReference type="GeneID" id="8242765"/>
<evidence type="ECO:0000313" key="3">
    <source>
        <dbReference type="Proteomes" id="UP000002009"/>
    </source>
</evidence>
<dbReference type="InParanoid" id="C1E4K9"/>